<feature type="compositionally biased region" description="Low complexity" evidence="8">
    <location>
        <begin position="10"/>
        <end position="25"/>
    </location>
</feature>
<evidence type="ECO:0000256" key="5">
    <source>
        <dbReference type="ARBA" id="ARBA00022989"/>
    </source>
</evidence>
<evidence type="ECO:0000259" key="10">
    <source>
        <dbReference type="PROSITE" id="PS51779"/>
    </source>
</evidence>
<evidence type="ECO:0000256" key="1">
    <source>
        <dbReference type="ARBA" id="ARBA00004370"/>
    </source>
</evidence>
<dbReference type="RefSeq" id="WP_379872894.1">
    <property type="nucleotide sequence ID" value="NZ_JBHTBH010000011.1"/>
</dbReference>
<dbReference type="InterPro" id="IPR050487">
    <property type="entry name" value="FtsQ_DivIB"/>
</dbReference>
<dbReference type="PROSITE" id="PS51779">
    <property type="entry name" value="POTRA"/>
    <property type="match status" value="1"/>
</dbReference>
<comment type="caution">
    <text evidence="11">The sequence shown here is derived from an EMBL/GenBank/DDBJ whole genome shotgun (WGS) entry which is preliminary data.</text>
</comment>
<keyword evidence="2" id="KW-1003">Cell membrane</keyword>
<reference evidence="12" key="1">
    <citation type="journal article" date="2019" name="Int. J. Syst. Evol. Microbiol.">
        <title>The Global Catalogue of Microorganisms (GCM) 10K type strain sequencing project: providing services to taxonomists for standard genome sequencing and annotation.</title>
        <authorList>
            <consortium name="The Broad Institute Genomics Platform"/>
            <consortium name="The Broad Institute Genome Sequencing Center for Infectious Disease"/>
            <person name="Wu L."/>
            <person name="Ma J."/>
        </authorList>
    </citation>
    <scope>NUCLEOTIDE SEQUENCE [LARGE SCALE GENOMIC DNA]</scope>
    <source>
        <strain evidence="12">CGMCC 4.7382</strain>
    </source>
</reference>
<evidence type="ECO:0000256" key="4">
    <source>
        <dbReference type="ARBA" id="ARBA00022692"/>
    </source>
</evidence>
<dbReference type="EMBL" id="JBHTBH010000011">
    <property type="protein sequence ID" value="MFC7330245.1"/>
    <property type="molecule type" value="Genomic_DNA"/>
</dbReference>
<gene>
    <name evidence="11" type="ORF">ACFQRF_21195</name>
</gene>
<dbReference type="PANTHER" id="PTHR37820:SF1">
    <property type="entry name" value="CELL DIVISION PROTEIN FTSQ"/>
    <property type="match status" value="1"/>
</dbReference>
<feature type="domain" description="POTRA" evidence="10">
    <location>
        <begin position="59"/>
        <end position="127"/>
    </location>
</feature>
<evidence type="ECO:0000313" key="12">
    <source>
        <dbReference type="Proteomes" id="UP001596540"/>
    </source>
</evidence>
<dbReference type="Pfam" id="PF03799">
    <property type="entry name" value="FtsQ_DivIB_C"/>
    <property type="match status" value="1"/>
</dbReference>
<protein>
    <submittedName>
        <fullName evidence="11">Cell division protein FtsQ/DivIB</fullName>
    </submittedName>
</protein>
<dbReference type="InterPro" id="IPR013685">
    <property type="entry name" value="POTRA_FtsQ_type"/>
</dbReference>
<keyword evidence="7" id="KW-0131">Cell cycle</keyword>
<dbReference type="Gene3D" id="3.10.20.310">
    <property type="entry name" value="membrane protein fhac"/>
    <property type="match status" value="1"/>
</dbReference>
<dbReference type="GO" id="GO:0051301">
    <property type="term" value="P:cell division"/>
    <property type="evidence" value="ECO:0007669"/>
    <property type="project" value="UniProtKB-KW"/>
</dbReference>
<comment type="subcellular location">
    <subcellularLocation>
        <location evidence="1">Membrane</location>
    </subcellularLocation>
</comment>
<evidence type="ECO:0000256" key="8">
    <source>
        <dbReference type="SAM" id="MobiDB-lite"/>
    </source>
</evidence>
<organism evidence="11 12">
    <name type="scientific">Marinactinospora rubrisoli</name>
    <dbReference type="NCBI Taxonomy" id="2715399"/>
    <lineage>
        <taxon>Bacteria</taxon>
        <taxon>Bacillati</taxon>
        <taxon>Actinomycetota</taxon>
        <taxon>Actinomycetes</taxon>
        <taxon>Streptosporangiales</taxon>
        <taxon>Nocardiopsidaceae</taxon>
        <taxon>Marinactinospora</taxon>
    </lineage>
</organism>
<keyword evidence="6 9" id="KW-0472">Membrane</keyword>
<evidence type="ECO:0000256" key="3">
    <source>
        <dbReference type="ARBA" id="ARBA00022618"/>
    </source>
</evidence>
<dbReference type="InterPro" id="IPR034746">
    <property type="entry name" value="POTRA"/>
</dbReference>
<keyword evidence="3 11" id="KW-0132">Cell division</keyword>
<sequence>MQEADTGTTPSDAAPGPDRAGGAAARSRRSDPWKAAFVALLVVAVLAVVAWLLLGSRLLVVRDVEISGTERVDPAEVLAAVDVPTGTPLVRVDTDAARDRVAGLRLVESAEVSRGWPATLRVNVTERTPLLSVAAGDGYRLLDGDGVAIEDAAERPERYPLVTVRGEVAGNPGVAEAAAIVEELPQSVLERTDRIDATDRASVVLLLADGAEVVWGDGERTAEKARLLDILMREHPPAEERRYDVSAPDVAVVE</sequence>
<dbReference type="PANTHER" id="PTHR37820">
    <property type="entry name" value="CELL DIVISION PROTEIN DIVIB"/>
    <property type="match status" value="1"/>
</dbReference>
<dbReference type="Pfam" id="PF08478">
    <property type="entry name" value="POTRA_1"/>
    <property type="match status" value="1"/>
</dbReference>
<keyword evidence="12" id="KW-1185">Reference proteome</keyword>
<evidence type="ECO:0000256" key="6">
    <source>
        <dbReference type="ARBA" id="ARBA00023136"/>
    </source>
</evidence>
<evidence type="ECO:0000256" key="9">
    <source>
        <dbReference type="SAM" id="Phobius"/>
    </source>
</evidence>
<proteinExistence type="predicted"/>
<feature type="region of interest" description="Disordered" evidence="8">
    <location>
        <begin position="1"/>
        <end position="27"/>
    </location>
</feature>
<evidence type="ECO:0000256" key="2">
    <source>
        <dbReference type="ARBA" id="ARBA00022475"/>
    </source>
</evidence>
<keyword evidence="4 9" id="KW-0812">Transmembrane</keyword>
<dbReference type="InterPro" id="IPR005548">
    <property type="entry name" value="Cell_div_FtsQ/DivIB_C"/>
</dbReference>
<feature type="transmembrane region" description="Helical" evidence="9">
    <location>
        <begin position="35"/>
        <end position="54"/>
    </location>
</feature>
<dbReference type="Proteomes" id="UP001596540">
    <property type="component" value="Unassembled WGS sequence"/>
</dbReference>
<accession>A0ABW2KLM8</accession>
<evidence type="ECO:0000313" key="11">
    <source>
        <dbReference type="EMBL" id="MFC7330245.1"/>
    </source>
</evidence>
<keyword evidence="5 9" id="KW-1133">Transmembrane helix</keyword>
<evidence type="ECO:0000256" key="7">
    <source>
        <dbReference type="ARBA" id="ARBA00023306"/>
    </source>
</evidence>
<name>A0ABW2KLM8_9ACTN</name>